<organism evidence="1 2">
    <name type="scientific">Ophiobolus disseminans</name>
    <dbReference type="NCBI Taxonomy" id="1469910"/>
    <lineage>
        <taxon>Eukaryota</taxon>
        <taxon>Fungi</taxon>
        <taxon>Dikarya</taxon>
        <taxon>Ascomycota</taxon>
        <taxon>Pezizomycotina</taxon>
        <taxon>Dothideomycetes</taxon>
        <taxon>Pleosporomycetidae</taxon>
        <taxon>Pleosporales</taxon>
        <taxon>Pleosporineae</taxon>
        <taxon>Phaeosphaeriaceae</taxon>
        <taxon>Ophiobolus</taxon>
    </lineage>
</organism>
<dbReference type="Proteomes" id="UP000799424">
    <property type="component" value="Unassembled WGS sequence"/>
</dbReference>
<dbReference type="OrthoDB" id="10523238at2759"/>
<proteinExistence type="predicted"/>
<gene>
    <name evidence="1" type="ORF">CC86DRAFT_373811</name>
</gene>
<dbReference type="AlphaFoldDB" id="A0A6A6ZK77"/>
<keyword evidence="2" id="KW-1185">Reference proteome</keyword>
<evidence type="ECO:0000313" key="2">
    <source>
        <dbReference type="Proteomes" id="UP000799424"/>
    </source>
</evidence>
<name>A0A6A6ZK77_9PLEO</name>
<reference evidence="1" key="1">
    <citation type="journal article" date="2020" name="Stud. Mycol.">
        <title>101 Dothideomycetes genomes: a test case for predicting lifestyles and emergence of pathogens.</title>
        <authorList>
            <person name="Haridas S."/>
            <person name="Albert R."/>
            <person name="Binder M."/>
            <person name="Bloem J."/>
            <person name="Labutti K."/>
            <person name="Salamov A."/>
            <person name="Andreopoulos B."/>
            <person name="Baker S."/>
            <person name="Barry K."/>
            <person name="Bills G."/>
            <person name="Bluhm B."/>
            <person name="Cannon C."/>
            <person name="Castanera R."/>
            <person name="Culley D."/>
            <person name="Daum C."/>
            <person name="Ezra D."/>
            <person name="Gonzalez J."/>
            <person name="Henrissat B."/>
            <person name="Kuo A."/>
            <person name="Liang C."/>
            <person name="Lipzen A."/>
            <person name="Lutzoni F."/>
            <person name="Magnuson J."/>
            <person name="Mondo S."/>
            <person name="Nolan M."/>
            <person name="Ohm R."/>
            <person name="Pangilinan J."/>
            <person name="Park H.-J."/>
            <person name="Ramirez L."/>
            <person name="Alfaro M."/>
            <person name="Sun H."/>
            <person name="Tritt A."/>
            <person name="Yoshinaga Y."/>
            <person name="Zwiers L.-H."/>
            <person name="Turgeon B."/>
            <person name="Goodwin S."/>
            <person name="Spatafora J."/>
            <person name="Crous P."/>
            <person name="Grigoriev I."/>
        </authorList>
    </citation>
    <scope>NUCLEOTIDE SEQUENCE</scope>
    <source>
        <strain evidence="1">CBS 113818</strain>
    </source>
</reference>
<accession>A0A6A6ZK77</accession>
<sequence>MSSPSPDSVLFTLPRELRDKVYHHLLSGLVYDIPSGSHICTIEYGQITPDRAFKELSSRMSLEKCVRIPYQAPRWLLACRQMLFEGLAQFSRQSKCTDVVYYKQYRSDPDWEIVLVQDALLLSRVREMYLAVAPVSHSEPYPQESKITCRFQVQNPDLDEDANPALGYRNVLSQARGISVEVRTRFLPMTDGKEFCLPAYERLYKKIYFFPGSTYEEAHFHILMPELPGISHGGGSERVRHLPAFARTLPKLQASLIELGKSLTATACGQGQNEEEKHWVVRDWIEHSTRTWHMTIKPACSGSSSPDTLAHGGLQYFTAPDLKRTPAIVGRYGEELVFARDHIPQAGHTSWSCKDTHETVWVEDGPVGLQSGYMRAGSARMESRFDAVFEELRREQQEIAPVTEGMGSVEPRYSPPISYGSPFVQCCLGGSFRRR</sequence>
<dbReference type="EMBL" id="MU006237">
    <property type="protein sequence ID" value="KAF2821491.1"/>
    <property type="molecule type" value="Genomic_DNA"/>
</dbReference>
<evidence type="ECO:0000313" key="1">
    <source>
        <dbReference type="EMBL" id="KAF2821491.1"/>
    </source>
</evidence>
<protein>
    <submittedName>
        <fullName evidence="1">Uncharacterized protein</fullName>
    </submittedName>
</protein>